<dbReference type="AlphaFoldDB" id="A0A516SHL0"/>
<feature type="domain" description="FIST C-domain" evidence="1">
    <location>
        <begin position="201"/>
        <end position="326"/>
    </location>
</feature>
<evidence type="ECO:0000313" key="2">
    <source>
        <dbReference type="EMBL" id="QDQ27630.1"/>
    </source>
</evidence>
<proteinExistence type="predicted"/>
<name>A0A516SHL0_9NEIS</name>
<evidence type="ECO:0000313" key="3">
    <source>
        <dbReference type="Proteomes" id="UP000317550"/>
    </source>
</evidence>
<dbReference type="SMART" id="SM01204">
    <property type="entry name" value="FIST_C"/>
    <property type="match status" value="1"/>
</dbReference>
<keyword evidence="3" id="KW-1185">Reference proteome</keyword>
<sequence length="343" mass="36104">MTDNALMSISYASGLAHASRAAPHLASDAVEQALARLGDTRAAAVLLFLSADFAHDPRPALVAAARAAQTIAVAGCTALGVMNEDDWLLDTPAAAVMLLRELPGSGDQAAQPRLTLAAPNTIDLAWLDDQPIRYGGVAGDPTGVGPYKVWRQSQICPDGRCEMILPTSDIALSRGMAPISPAFVVTEIEGFDLKTLNGRLAAATLRRSLDHLPALHELALATLDENDRPLDCWPLVSLNPDSGVTVAARLLPGQRVAWMRRSATAALAEMRAIADAPAPAAALMFACAARGPSLHDGQDKEWQTLTRAWPGTPLAGFYGNGQISHLGGSNRLLHQSVVLAQLA</sequence>
<accession>A0A516SHL0</accession>
<dbReference type="KEGG" id="cari:FNU76_15435"/>
<organism evidence="2 3">
    <name type="scientific">Chitinimonas arctica</name>
    <dbReference type="NCBI Taxonomy" id="2594795"/>
    <lineage>
        <taxon>Bacteria</taxon>
        <taxon>Pseudomonadati</taxon>
        <taxon>Pseudomonadota</taxon>
        <taxon>Betaproteobacteria</taxon>
        <taxon>Neisseriales</taxon>
        <taxon>Chitinibacteraceae</taxon>
        <taxon>Chitinimonas</taxon>
    </lineage>
</organism>
<evidence type="ECO:0000259" key="1">
    <source>
        <dbReference type="SMART" id="SM01204"/>
    </source>
</evidence>
<dbReference type="InterPro" id="IPR019494">
    <property type="entry name" value="FIST_C"/>
</dbReference>
<dbReference type="Proteomes" id="UP000317550">
    <property type="component" value="Chromosome"/>
</dbReference>
<reference evidence="3" key="1">
    <citation type="submission" date="2019-07" db="EMBL/GenBank/DDBJ databases">
        <title>Chitinimonas sp. nov., isolated from Ny-Alesund, arctica soil.</title>
        <authorList>
            <person name="Xu Q."/>
            <person name="Peng F."/>
        </authorList>
    </citation>
    <scope>NUCLEOTIDE SEQUENCE [LARGE SCALE GENOMIC DNA]</scope>
    <source>
        <strain evidence="3">R3-44</strain>
    </source>
</reference>
<protein>
    <recommendedName>
        <fullName evidence="1">FIST C-domain domain-containing protein</fullName>
    </recommendedName>
</protein>
<gene>
    <name evidence="2" type="ORF">FNU76_15435</name>
</gene>
<dbReference type="OrthoDB" id="9770435at2"/>
<dbReference type="EMBL" id="CP041730">
    <property type="protein sequence ID" value="QDQ27630.1"/>
    <property type="molecule type" value="Genomic_DNA"/>
</dbReference>
<dbReference type="Pfam" id="PF10442">
    <property type="entry name" value="FIST_C"/>
    <property type="match status" value="1"/>
</dbReference>